<gene>
    <name evidence="1" type="ORF">CPT_Shady_006</name>
</gene>
<sequence>MAALATVEDLQARMGVTFSTAESVAANAALEDISALARLYGLPVWGNAGTTAPEAVKAVVLAVAERRMRNPEGYVSEMAGEYSYRLPEAGSAGMFFRPDELSIIRQSAGRTGLVSVPVARPVTVAKSLHWPHGKDYRNGDL</sequence>
<reference evidence="1" key="1">
    <citation type="submission" date="2020-07" db="EMBL/GenBank/DDBJ databases">
        <title>Complete genome sequence of Streptomyces phage Shady.</title>
        <authorList>
            <person name="Ortega C.A."/>
            <person name="Hernandez I."/>
            <person name="Guadalupe Vizoso-Pinto M."/>
            <person name="Clark J.D."/>
            <person name="Liu M."/>
            <person name="Burrowes B.H."/>
        </authorList>
    </citation>
    <scope>NUCLEOTIDE SEQUENCE</scope>
</reference>
<name>A0A873WE59_9CAUD</name>
<evidence type="ECO:0000313" key="2">
    <source>
        <dbReference type="Proteomes" id="UP000663311"/>
    </source>
</evidence>
<protein>
    <submittedName>
        <fullName evidence="1">Head-to-tail connector complex protein</fullName>
    </submittedName>
</protein>
<evidence type="ECO:0000313" key="1">
    <source>
        <dbReference type="EMBL" id="QPB09767.1"/>
    </source>
</evidence>
<keyword evidence="2" id="KW-1185">Reference proteome</keyword>
<organism evidence="1 2">
    <name type="scientific">Streptomyces phage Shady</name>
    <dbReference type="NCBI Taxonomy" id="2767585"/>
    <lineage>
        <taxon>Viruses</taxon>
        <taxon>Duplodnaviria</taxon>
        <taxon>Heunggongvirae</taxon>
        <taxon>Uroviricota</taxon>
        <taxon>Caudoviricetes</taxon>
        <taxon>Colingsworthviridae</taxon>
        <taxon>Shadyvirus</taxon>
        <taxon>Shadyvirus shady</taxon>
    </lineage>
</organism>
<proteinExistence type="predicted"/>
<dbReference type="EMBL" id="MT701596">
    <property type="protein sequence ID" value="QPB09767.1"/>
    <property type="molecule type" value="Genomic_DNA"/>
</dbReference>
<dbReference type="Proteomes" id="UP000663311">
    <property type="component" value="Segment"/>
</dbReference>
<accession>A0A873WE59</accession>